<name>Q8T8R6_DROME</name>
<evidence type="ECO:0000313" key="3">
    <source>
        <dbReference type="EMBL" id="ANY27400.1"/>
    </source>
</evidence>
<evidence type="ECO:0000256" key="1">
    <source>
        <dbReference type="SAM" id="MobiDB-lite"/>
    </source>
</evidence>
<dbReference type="UCSC" id="CG12907-RA">
    <property type="organism name" value="d. melanogaster"/>
</dbReference>
<accession>Q8T8R6</accession>
<dbReference type="AlphaFoldDB" id="Q8T8R6"/>
<reference evidence="2" key="1">
    <citation type="submission" date="2003-02" db="EMBL/GenBank/DDBJ databases">
        <authorList>
            <person name="Stapleton M."/>
            <person name="Brokstein P."/>
            <person name="Hong L."/>
            <person name="Agbayani A."/>
            <person name="Carlson J."/>
            <person name="Champe M."/>
            <person name="Chavez C."/>
            <person name="Dorsett V."/>
            <person name="Dresnek D."/>
            <person name="Farfan D."/>
            <person name="Frise E."/>
            <person name="George R."/>
            <person name="Gonzalez M."/>
            <person name="Guarin H."/>
            <person name="Kronmiller B."/>
            <person name="Li P."/>
            <person name="Liao G."/>
            <person name="Miranda A."/>
            <person name="Mungall C.J."/>
            <person name="Nunoo J."/>
            <person name="Pacleb J."/>
            <person name="Paragas V."/>
            <person name="Park S."/>
            <person name="Patel S."/>
            <person name="Phouanenavong S."/>
            <person name="Wan K."/>
            <person name="Yu C."/>
            <person name="Lewis S.E."/>
            <person name="Rubin G.M."/>
            <person name="Celniker S."/>
        </authorList>
    </citation>
    <scope>NUCLEOTIDE SEQUENCE</scope>
</reference>
<dbReference type="EMBL" id="KX531590">
    <property type="protein sequence ID" value="ANY27400.1"/>
    <property type="molecule type" value="mRNA"/>
</dbReference>
<reference evidence="3" key="2">
    <citation type="submission" date="2016-07" db="EMBL/GenBank/DDBJ databases">
        <authorList>
            <person name="Wan K."/>
            <person name="Booth B."/>
            <person name="Spirohn K."/>
            <person name="Hao T."/>
            <person name="Hu Y."/>
            <person name="Calderwood M."/>
            <person name="Hill D."/>
            <person name="Mohr S."/>
            <person name="Vidal M."/>
            <person name="Celniker S."/>
            <person name="Perrimon N."/>
        </authorList>
    </citation>
    <scope>NUCLEOTIDE SEQUENCE</scope>
</reference>
<dbReference type="EMBL" id="AY075308">
    <property type="protein sequence ID" value="AAL68175.1"/>
    <property type="molecule type" value="mRNA"/>
</dbReference>
<feature type="compositionally biased region" description="Basic and acidic residues" evidence="1">
    <location>
        <begin position="68"/>
        <end position="83"/>
    </location>
</feature>
<proteinExistence type="evidence at transcript level"/>
<dbReference type="IntAct" id="Q8T8R6">
    <property type="interactions" value="4"/>
</dbReference>
<feature type="compositionally biased region" description="Acidic residues" evidence="1">
    <location>
        <begin position="84"/>
        <end position="93"/>
    </location>
</feature>
<protein>
    <submittedName>
        <fullName evidence="2">AT31822p</fullName>
    </submittedName>
    <submittedName>
        <fullName evidence="3">GEO09580p1</fullName>
    </submittedName>
</protein>
<organism evidence="2">
    <name type="scientific">Drosophila melanogaster</name>
    <name type="common">Fruit fly</name>
    <dbReference type="NCBI Taxonomy" id="7227"/>
    <lineage>
        <taxon>Eukaryota</taxon>
        <taxon>Metazoa</taxon>
        <taxon>Ecdysozoa</taxon>
        <taxon>Arthropoda</taxon>
        <taxon>Hexapoda</taxon>
        <taxon>Insecta</taxon>
        <taxon>Pterygota</taxon>
        <taxon>Neoptera</taxon>
        <taxon>Endopterygota</taxon>
        <taxon>Diptera</taxon>
        <taxon>Brachycera</taxon>
        <taxon>Muscomorpha</taxon>
        <taxon>Ephydroidea</taxon>
        <taxon>Drosophilidae</taxon>
        <taxon>Drosophila</taxon>
        <taxon>Sophophora</taxon>
    </lineage>
</organism>
<feature type="compositionally biased region" description="Gly residues" evidence="1">
    <location>
        <begin position="106"/>
        <end position="116"/>
    </location>
</feature>
<feature type="region of interest" description="Disordered" evidence="1">
    <location>
        <begin position="40"/>
        <end position="128"/>
    </location>
</feature>
<dbReference type="HOGENOM" id="CLU_1679764_0_0_1"/>
<sequence>MLSSATASLSPAAHLVAEIELRSVQPFCVLHDRGGHRIILGPYEEGGPEGGRGGREIAQGEGEGGQGAREEAEGKREGRKGEGGEGEEGEGEEGEGKEGEGKEGEGGQGQREGQGGQVTTIDPQTDMSRSRMFSPKILIESISFLNFKIFKCIIWHT</sequence>
<feature type="compositionally biased region" description="Polar residues" evidence="1">
    <location>
        <begin position="118"/>
        <end position="127"/>
    </location>
</feature>
<evidence type="ECO:0000313" key="2">
    <source>
        <dbReference type="EMBL" id="AAL68175.1"/>
    </source>
</evidence>
<feature type="compositionally biased region" description="Basic and acidic residues" evidence="1">
    <location>
        <begin position="94"/>
        <end position="105"/>
    </location>
</feature>